<evidence type="ECO:0000256" key="9">
    <source>
        <dbReference type="ARBA" id="ARBA00023134"/>
    </source>
</evidence>
<evidence type="ECO:0000256" key="4">
    <source>
        <dbReference type="ARBA" id="ARBA00022448"/>
    </source>
</evidence>
<keyword evidence="4" id="KW-0813">Transport</keyword>
<evidence type="ECO:0000256" key="12">
    <source>
        <dbReference type="ARBA" id="ARBA00025337"/>
    </source>
</evidence>
<dbReference type="PANTHER" id="PTHR43134">
    <property type="entry name" value="SIGNAL RECOGNITION PARTICLE RECEPTOR SUBUNIT ALPHA"/>
    <property type="match status" value="1"/>
</dbReference>
<evidence type="ECO:0000259" key="14">
    <source>
        <dbReference type="SMART" id="SM00962"/>
    </source>
</evidence>
<evidence type="ECO:0000256" key="10">
    <source>
        <dbReference type="ARBA" id="ARBA00023136"/>
    </source>
</evidence>
<evidence type="ECO:0000256" key="13">
    <source>
        <dbReference type="ARBA" id="ARBA00030866"/>
    </source>
</evidence>
<feature type="domain" description="SRP54-type proteins GTP-binding" evidence="14">
    <location>
        <begin position="186"/>
        <end position="380"/>
    </location>
</feature>
<keyword evidence="7" id="KW-1005">Bacterial flagellum biogenesis</keyword>
<dbReference type="GO" id="GO:0005886">
    <property type="term" value="C:plasma membrane"/>
    <property type="evidence" value="ECO:0007669"/>
    <property type="project" value="UniProtKB-SubCell"/>
</dbReference>
<evidence type="ECO:0000256" key="11">
    <source>
        <dbReference type="ARBA" id="ARBA00023225"/>
    </source>
</evidence>
<keyword evidence="5" id="KW-1003">Cell membrane</keyword>
<keyword evidence="10" id="KW-0472">Membrane</keyword>
<dbReference type="GO" id="GO:0044781">
    <property type="term" value="P:bacterial-type flagellum organization"/>
    <property type="evidence" value="ECO:0007669"/>
    <property type="project" value="UniProtKB-KW"/>
</dbReference>
<dbReference type="GO" id="GO:0003924">
    <property type="term" value="F:GTPase activity"/>
    <property type="evidence" value="ECO:0007669"/>
    <property type="project" value="TreeGrafter"/>
</dbReference>
<dbReference type="GO" id="GO:0005047">
    <property type="term" value="F:signal recognition particle binding"/>
    <property type="evidence" value="ECO:0007669"/>
    <property type="project" value="TreeGrafter"/>
</dbReference>
<keyword evidence="6" id="KW-0547">Nucleotide-binding</keyword>
<dbReference type="GO" id="GO:0006614">
    <property type="term" value="P:SRP-dependent cotranslational protein targeting to membrane"/>
    <property type="evidence" value="ECO:0007669"/>
    <property type="project" value="InterPro"/>
</dbReference>
<proteinExistence type="inferred from homology"/>
<dbReference type="AlphaFoldDB" id="A0A0S4XNN2"/>
<dbReference type="SUPFAM" id="SSF52540">
    <property type="entry name" value="P-loop containing nucleoside triphosphate hydrolases"/>
    <property type="match status" value="1"/>
</dbReference>
<evidence type="ECO:0000313" key="15">
    <source>
        <dbReference type="EMBL" id="CUV65596.1"/>
    </source>
</evidence>
<dbReference type="GO" id="GO:0015031">
    <property type="term" value="P:protein transport"/>
    <property type="evidence" value="ECO:0007669"/>
    <property type="project" value="UniProtKB-KW"/>
</dbReference>
<dbReference type="InterPro" id="IPR027417">
    <property type="entry name" value="P-loop_NTPase"/>
</dbReference>
<dbReference type="GO" id="GO:0005525">
    <property type="term" value="F:GTP binding"/>
    <property type="evidence" value="ECO:0007669"/>
    <property type="project" value="UniProtKB-KW"/>
</dbReference>
<keyword evidence="9" id="KW-0342">GTP-binding</keyword>
<keyword evidence="15" id="KW-0282">Flagellum</keyword>
<keyword evidence="11" id="KW-1006">Bacterial flagellum protein export</keyword>
<dbReference type="SMART" id="SM00962">
    <property type="entry name" value="SRP54"/>
    <property type="match status" value="1"/>
</dbReference>
<comment type="subcellular location">
    <subcellularLocation>
        <location evidence="1">Cell membrane</location>
        <topology evidence="1">Peripheral membrane protein</topology>
        <orientation evidence="1">Cytoplasmic side</orientation>
    </subcellularLocation>
</comment>
<evidence type="ECO:0000256" key="5">
    <source>
        <dbReference type="ARBA" id="ARBA00022475"/>
    </source>
</evidence>
<name>A0A0S4XNN2_9BACT</name>
<keyword evidence="15" id="KW-0969">Cilium</keyword>
<dbReference type="Pfam" id="PF00448">
    <property type="entry name" value="SRP54"/>
    <property type="match status" value="1"/>
</dbReference>
<dbReference type="Gene3D" id="1.20.120.1380">
    <property type="entry name" value="Flagellar FlhF biosynthesis protein, N domain"/>
    <property type="match status" value="1"/>
</dbReference>
<dbReference type="EMBL" id="FAXN01000039">
    <property type="protein sequence ID" value="CUV65596.1"/>
    <property type="molecule type" value="Genomic_DNA"/>
</dbReference>
<evidence type="ECO:0000256" key="6">
    <source>
        <dbReference type="ARBA" id="ARBA00022741"/>
    </source>
</evidence>
<comment type="similarity">
    <text evidence="2">Belongs to the GTP-binding SRP family.</text>
</comment>
<gene>
    <name evidence="15" type="primary">flhF</name>
    <name evidence="15" type="ORF">BN3087_390047</name>
</gene>
<evidence type="ECO:0000256" key="1">
    <source>
        <dbReference type="ARBA" id="ARBA00004413"/>
    </source>
</evidence>
<reference evidence="15" key="1">
    <citation type="submission" date="2015-11" db="EMBL/GenBank/DDBJ databases">
        <authorList>
            <person name="Zhang Y."/>
            <person name="Guo Z."/>
        </authorList>
    </citation>
    <scope>NUCLEOTIDE SEQUENCE</scope>
    <source>
        <strain evidence="15">BN30871</strain>
    </source>
</reference>
<accession>A0A0S4XNN2</accession>
<evidence type="ECO:0000256" key="2">
    <source>
        <dbReference type="ARBA" id="ARBA00008531"/>
    </source>
</evidence>
<evidence type="ECO:0000256" key="8">
    <source>
        <dbReference type="ARBA" id="ARBA00022927"/>
    </source>
</evidence>
<sequence length="389" mass="44511">MNAETFLGNEIIEIYKQIHSKYPNGVNYQSTKQLIDGDRIRYSVSFIPILEIDNILEESDALELDSIEIHPRDEYPDDFLDTIKEIEKELADMESNSNVNAMEEELAQEIKALEDITSVLNETKEPCIETIQKGLVKIGIDEIWLKNTLDSLIMSDITEDKNLILNFVLDELESNFTFVNNADKEPNILMMVGPTGVGKTTSIAKIASNFNNNVQDYDIAFINLDQNRLAASEQLKGYASLFSVDYADLNEENEFIWQLHEYRNKDLIFVDTGGISPFDIKKLLETASFINSASKSKISIALVLPATLKKEDMKRMYENFSFLGLDYLIITKFDETFSITELVDFIKTCNTPMYYFSVGQDLNNNLIPASSEYLRDRLMKEWQSIECKS</sequence>
<dbReference type="FunFam" id="3.40.50.300:FF:000695">
    <property type="entry name" value="Flagellar biosynthesis regulator FlhF"/>
    <property type="match status" value="1"/>
</dbReference>
<organism evidence="15">
    <name type="scientific">Sulfurovum sp. enrichment culture clone C5</name>
    <dbReference type="NCBI Taxonomy" id="497650"/>
    <lineage>
        <taxon>Bacteria</taxon>
        <taxon>Pseudomonadati</taxon>
        <taxon>Campylobacterota</taxon>
        <taxon>Epsilonproteobacteria</taxon>
        <taxon>Campylobacterales</taxon>
        <taxon>Sulfurovaceae</taxon>
        <taxon>Sulfurovum</taxon>
        <taxon>environmental samples</taxon>
    </lineage>
</organism>
<protein>
    <recommendedName>
        <fullName evidence="3">Flagellar biosynthesis protein FlhF</fullName>
    </recommendedName>
    <alternativeName>
        <fullName evidence="13">Flagella-associated GTP-binding protein</fullName>
    </alternativeName>
</protein>
<dbReference type="InterPro" id="IPR000897">
    <property type="entry name" value="SRP54_GTPase_dom"/>
</dbReference>
<comment type="function">
    <text evidence="12">Necessary for flagellar biosynthesis. May be involved in translocation of the flagellum.</text>
</comment>
<keyword evidence="15" id="KW-0966">Cell projection</keyword>
<evidence type="ECO:0000256" key="3">
    <source>
        <dbReference type="ARBA" id="ARBA00014919"/>
    </source>
</evidence>
<evidence type="ECO:0000256" key="7">
    <source>
        <dbReference type="ARBA" id="ARBA00022795"/>
    </source>
</evidence>
<dbReference type="Gene3D" id="3.40.50.300">
    <property type="entry name" value="P-loop containing nucleotide triphosphate hydrolases"/>
    <property type="match status" value="1"/>
</dbReference>
<dbReference type="PANTHER" id="PTHR43134:SF3">
    <property type="entry name" value="FLAGELLAR BIOSYNTHESIS PROTEIN FLHF"/>
    <property type="match status" value="1"/>
</dbReference>
<keyword evidence="8" id="KW-0653">Protein transport</keyword>